<gene>
    <name evidence="3" type="ORF">MtrDRAFT_AC150777g17v1</name>
</gene>
<dbReference type="InterPro" id="IPR036875">
    <property type="entry name" value="Znf_CCHC_sf"/>
</dbReference>
<sequence>MRQKLICKYLSRYYYQENFTHLQLSKKSSYQTFSSTKNHIDSHNPPTHQPIFSFNPQHNTIIERNTKTPKCFLCQGYGHIALDCPNCKSITINDGDLNFMQRSLVLFFWWHFDDGGLTNYLVKIVVVSGGFVGGENLLTKGFPHFPNKMTMLV</sequence>
<proteinExistence type="predicted"/>
<name>Q2HT64_MEDTR</name>
<evidence type="ECO:0000313" key="3">
    <source>
        <dbReference type="EMBL" id="ABD32742.1"/>
    </source>
</evidence>
<dbReference type="GO" id="GO:0003676">
    <property type="term" value="F:nucleic acid binding"/>
    <property type="evidence" value="ECO:0007669"/>
    <property type="project" value="InterPro"/>
</dbReference>
<organism evidence="3">
    <name type="scientific">Medicago truncatula</name>
    <name type="common">Barrel medic</name>
    <name type="synonym">Medicago tribuloides</name>
    <dbReference type="NCBI Taxonomy" id="3880"/>
    <lineage>
        <taxon>Eukaryota</taxon>
        <taxon>Viridiplantae</taxon>
        <taxon>Streptophyta</taxon>
        <taxon>Embryophyta</taxon>
        <taxon>Tracheophyta</taxon>
        <taxon>Spermatophyta</taxon>
        <taxon>Magnoliopsida</taxon>
        <taxon>eudicotyledons</taxon>
        <taxon>Gunneridae</taxon>
        <taxon>Pentapetalae</taxon>
        <taxon>rosids</taxon>
        <taxon>fabids</taxon>
        <taxon>Fabales</taxon>
        <taxon>Fabaceae</taxon>
        <taxon>Papilionoideae</taxon>
        <taxon>50 kb inversion clade</taxon>
        <taxon>NPAAA clade</taxon>
        <taxon>Hologalegina</taxon>
        <taxon>IRL clade</taxon>
        <taxon>Trifolieae</taxon>
        <taxon>Medicago</taxon>
    </lineage>
</organism>
<dbReference type="PROSITE" id="PS50158">
    <property type="entry name" value="ZF_CCHC"/>
    <property type="match status" value="1"/>
</dbReference>
<keyword evidence="1" id="KW-0863">Zinc-finger</keyword>
<dbReference type="SMART" id="SM00343">
    <property type="entry name" value="ZnF_C2HC"/>
    <property type="match status" value="1"/>
</dbReference>
<evidence type="ECO:0000259" key="2">
    <source>
        <dbReference type="PROSITE" id="PS50158"/>
    </source>
</evidence>
<dbReference type="GO" id="GO:0008270">
    <property type="term" value="F:zinc ion binding"/>
    <property type="evidence" value="ECO:0007669"/>
    <property type="project" value="UniProtKB-KW"/>
</dbReference>
<dbReference type="Pfam" id="PF00098">
    <property type="entry name" value="zf-CCHC"/>
    <property type="match status" value="1"/>
</dbReference>
<reference evidence="3" key="2">
    <citation type="submission" date="2006-02" db="EMBL/GenBank/DDBJ databases">
        <authorList>
            <consortium name="The International Medicago Genome Annotation Group"/>
        </authorList>
    </citation>
    <scope>NUCLEOTIDE SEQUENCE</scope>
</reference>
<evidence type="ECO:0000256" key="1">
    <source>
        <dbReference type="PROSITE-ProRule" id="PRU00047"/>
    </source>
</evidence>
<protein>
    <submittedName>
        <fullName evidence="3">Zinc finger, CCHC-type</fullName>
    </submittedName>
</protein>
<dbReference type="SUPFAM" id="SSF57756">
    <property type="entry name" value="Retrovirus zinc finger-like domains"/>
    <property type="match status" value="1"/>
</dbReference>
<dbReference type="InterPro" id="IPR001878">
    <property type="entry name" value="Znf_CCHC"/>
</dbReference>
<reference evidence="3" key="1">
    <citation type="submission" date="2004-10" db="EMBL/GenBank/DDBJ databases">
        <title>Medicago truncatula BAC genomic sequence.</title>
        <authorList>
            <person name="Town C.D."/>
            <person name="Tallon L.J."/>
            <person name="Arbogast T."/>
            <person name="Althoff R."/>
            <person name="Hine E."/>
            <person name="Monaghan E."/>
            <person name="Smith S.A."/>
            <person name="Utterback T."/>
            <person name="Feldblyum T."/>
            <person name="Koo H."/>
            <person name="Cheung F."/>
        </authorList>
    </citation>
    <scope>NUCLEOTIDE SEQUENCE</scope>
</reference>
<dbReference type="EMBL" id="AC150777">
    <property type="protein sequence ID" value="ABD32742.1"/>
    <property type="molecule type" value="Genomic_DNA"/>
</dbReference>
<accession>Q2HT64</accession>
<keyword evidence="1" id="KW-0479">Metal-binding</keyword>
<keyword evidence="1" id="KW-0862">Zinc</keyword>
<feature type="domain" description="CCHC-type" evidence="2">
    <location>
        <begin position="70"/>
        <end position="86"/>
    </location>
</feature>
<dbReference type="Gene3D" id="4.10.60.10">
    <property type="entry name" value="Zinc finger, CCHC-type"/>
    <property type="match status" value="1"/>
</dbReference>
<dbReference type="AlphaFoldDB" id="Q2HT64"/>